<dbReference type="EMBL" id="LQBP01000003">
    <property type="protein sequence ID" value="KUJ79888.1"/>
    <property type="molecule type" value="Genomic_DNA"/>
</dbReference>
<protein>
    <recommendedName>
        <fullName evidence="1">N-acetyltransferase domain-containing protein</fullName>
    </recommendedName>
</protein>
<dbReference type="InterPro" id="IPR016181">
    <property type="entry name" value="Acyl_CoA_acyltransferase"/>
</dbReference>
<sequence length="186" mass="20485">MYELPIRRLRIYDRPKIESHFNSLGSDTLAARFGTQVSTAFVQDYLAGIFENSALVFGAFPDSCLRGVGELRLVPGKETQIAEAAFTVEAEWQDRGIGDALLSRIITAARNRGIREVHLLCLATNQKMRRLAAKHDAELSLVTGQVAATLTAPWPTPLSVAEEISGEYHAMARAIFSWPSLARRTG</sequence>
<dbReference type="STRING" id="1685378.AVO44_06865"/>
<gene>
    <name evidence="2" type="ORF">AVO44_06865</name>
</gene>
<dbReference type="SUPFAM" id="SSF55729">
    <property type="entry name" value="Acyl-CoA N-acyltransferases (Nat)"/>
    <property type="match status" value="1"/>
</dbReference>
<dbReference type="RefSeq" id="WP_068334454.1">
    <property type="nucleotide sequence ID" value="NZ_JAIUZS010000003.1"/>
</dbReference>
<dbReference type="Gene3D" id="3.40.630.30">
    <property type="match status" value="1"/>
</dbReference>
<dbReference type="CDD" id="cd04301">
    <property type="entry name" value="NAT_SF"/>
    <property type="match status" value="1"/>
</dbReference>
<dbReference type="Pfam" id="PF00583">
    <property type="entry name" value="Acetyltransf_1"/>
    <property type="match status" value="1"/>
</dbReference>
<dbReference type="InterPro" id="IPR000182">
    <property type="entry name" value="GNAT_dom"/>
</dbReference>
<dbReference type="OrthoDB" id="7843527at2"/>
<comment type="caution">
    <text evidence="2">The sequence shown here is derived from an EMBL/GenBank/DDBJ whole genome shotgun (WGS) entry which is preliminary data.</text>
</comment>
<dbReference type="PROSITE" id="PS51186">
    <property type="entry name" value="GNAT"/>
    <property type="match status" value="1"/>
</dbReference>
<dbReference type="GO" id="GO:0016747">
    <property type="term" value="F:acyltransferase activity, transferring groups other than amino-acyl groups"/>
    <property type="evidence" value="ECO:0007669"/>
    <property type="project" value="InterPro"/>
</dbReference>
<evidence type="ECO:0000313" key="2">
    <source>
        <dbReference type="EMBL" id="KUJ79888.1"/>
    </source>
</evidence>
<organism evidence="2 3">
    <name type="scientific">Ruegeria profundi</name>
    <dbReference type="NCBI Taxonomy" id="1685378"/>
    <lineage>
        <taxon>Bacteria</taxon>
        <taxon>Pseudomonadati</taxon>
        <taxon>Pseudomonadota</taxon>
        <taxon>Alphaproteobacteria</taxon>
        <taxon>Rhodobacterales</taxon>
        <taxon>Roseobacteraceae</taxon>
        <taxon>Ruegeria</taxon>
    </lineage>
</organism>
<keyword evidence="3" id="KW-1185">Reference proteome</keyword>
<dbReference type="Proteomes" id="UP000053690">
    <property type="component" value="Unassembled WGS sequence"/>
</dbReference>
<feature type="domain" description="N-acetyltransferase" evidence="1">
    <location>
        <begin position="4"/>
        <end position="167"/>
    </location>
</feature>
<reference evidence="3" key="1">
    <citation type="submission" date="2015-12" db="EMBL/GenBank/DDBJ databases">
        <authorList>
            <person name="Zhang G."/>
            <person name="Stingl U."/>
        </authorList>
    </citation>
    <scope>NUCLEOTIDE SEQUENCE [LARGE SCALE GENOMIC DNA]</scope>
    <source>
        <strain evidence="3">ZGT108</strain>
    </source>
</reference>
<evidence type="ECO:0000313" key="3">
    <source>
        <dbReference type="Proteomes" id="UP000053690"/>
    </source>
</evidence>
<proteinExistence type="predicted"/>
<dbReference type="AlphaFoldDB" id="A0A0X3TW15"/>
<accession>A0A0X3TW15</accession>
<evidence type="ECO:0000259" key="1">
    <source>
        <dbReference type="PROSITE" id="PS51186"/>
    </source>
</evidence>
<name>A0A0X3TW15_9RHOB</name>